<dbReference type="InterPro" id="IPR036291">
    <property type="entry name" value="NAD(P)-bd_dom_sf"/>
</dbReference>
<evidence type="ECO:0000313" key="3">
    <source>
        <dbReference type="EMBL" id="PJF48167.1"/>
    </source>
</evidence>
<dbReference type="Pfam" id="PF13561">
    <property type="entry name" value="adh_short_C2"/>
    <property type="match status" value="1"/>
</dbReference>
<comment type="caution">
    <text evidence="3">The sequence shown here is derived from an EMBL/GenBank/DDBJ whole genome shotgun (WGS) entry which is preliminary data.</text>
</comment>
<dbReference type="SUPFAM" id="SSF51735">
    <property type="entry name" value="NAD(P)-binding Rossmann-fold domains"/>
    <property type="match status" value="1"/>
</dbReference>
<name>A0A2M8QED4_9CHLR</name>
<evidence type="ECO:0000256" key="2">
    <source>
        <dbReference type="ARBA" id="ARBA00023002"/>
    </source>
</evidence>
<dbReference type="PANTHER" id="PTHR42879:SF2">
    <property type="entry name" value="3-OXOACYL-[ACYL-CARRIER-PROTEIN] REDUCTASE FABG"/>
    <property type="match status" value="1"/>
</dbReference>
<accession>A0A2M8QED4</accession>
<dbReference type="InterPro" id="IPR050259">
    <property type="entry name" value="SDR"/>
</dbReference>
<proteinExistence type="inferred from homology"/>
<dbReference type="GO" id="GO:0003858">
    <property type="term" value="F:3-hydroxybutyrate dehydrogenase activity"/>
    <property type="evidence" value="ECO:0007669"/>
    <property type="project" value="InterPro"/>
</dbReference>
<comment type="similarity">
    <text evidence="1">Belongs to the short-chain dehydrogenases/reductases (SDR) family.</text>
</comment>
<dbReference type="NCBIfam" id="TIGR01963">
    <property type="entry name" value="PHB_DH"/>
    <property type="match status" value="1"/>
</dbReference>
<gene>
    <name evidence="3" type="ORF">CUN48_04920</name>
</gene>
<evidence type="ECO:0000313" key="4">
    <source>
        <dbReference type="Proteomes" id="UP000230790"/>
    </source>
</evidence>
<sequence length="254" mass="27006">MSLEDKTVLITGAGSGIGRACAQAFARAGARVLVHDITPEAQQVADALGAAFLRADLSDQEAVKSLAQAALRAAGGRVDILINNAGFQQIHPVEEFPEATWNKMIQVMLTAPFQLIKYLLPAMKANRWGRIINISSLHGVVASPFKSAYISAKHGLMGLTKTVALEAAPFGVTVNAICPAYVRTPIVDQQIADQARTLNIPESAVIEQVMLGPAAIKRLIEPDEVAEFALYLASDKGGIITGAAHMLDLGWTAR</sequence>
<dbReference type="FunFam" id="3.40.50.720:FF:000084">
    <property type="entry name" value="Short-chain dehydrogenase reductase"/>
    <property type="match status" value="1"/>
</dbReference>
<protein>
    <submittedName>
        <fullName evidence="3">D-beta-hydroxybutyrate dehydrogenase</fullName>
    </submittedName>
</protein>
<dbReference type="InterPro" id="IPR002347">
    <property type="entry name" value="SDR_fam"/>
</dbReference>
<dbReference type="PRINTS" id="PR00080">
    <property type="entry name" value="SDRFAMILY"/>
</dbReference>
<organism evidence="3 4">
    <name type="scientific">Candidatus Thermofonsia Clade 3 bacterium</name>
    <dbReference type="NCBI Taxonomy" id="2364212"/>
    <lineage>
        <taxon>Bacteria</taxon>
        <taxon>Bacillati</taxon>
        <taxon>Chloroflexota</taxon>
        <taxon>Candidatus Thermofontia</taxon>
        <taxon>Candidatus Thermofonsia Clade 3</taxon>
    </lineage>
</organism>
<dbReference type="PANTHER" id="PTHR42879">
    <property type="entry name" value="3-OXOACYL-(ACYL-CARRIER-PROTEIN) REDUCTASE"/>
    <property type="match status" value="1"/>
</dbReference>
<dbReference type="NCBIfam" id="NF009093">
    <property type="entry name" value="PRK12429.1"/>
    <property type="match status" value="1"/>
</dbReference>
<evidence type="ECO:0000256" key="1">
    <source>
        <dbReference type="ARBA" id="ARBA00006484"/>
    </source>
</evidence>
<keyword evidence="2" id="KW-0560">Oxidoreductase</keyword>
<dbReference type="EMBL" id="PGTN01000022">
    <property type="protein sequence ID" value="PJF48167.1"/>
    <property type="molecule type" value="Genomic_DNA"/>
</dbReference>
<reference evidence="3 4" key="1">
    <citation type="submission" date="2017-11" db="EMBL/GenBank/DDBJ databases">
        <title>Evolution of Phototrophy in the Chloroflexi Phylum Driven by Horizontal Gene Transfer.</title>
        <authorList>
            <person name="Ward L.M."/>
            <person name="Hemp J."/>
            <person name="Shih P.M."/>
            <person name="Mcglynn S.E."/>
            <person name="Fischer W."/>
        </authorList>
    </citation>
    <scope>NUCLEOTIDE SEQUENCE [LARGE SCALE GENOMIC DNA]</scope>
    <source>
        <strain evidence="3">JP3_7</strain>
    </source>
</reference>
<dbReference type="InterPro" id="IPR011294">
    <property type="entry name" value="3-OHbutyrate_DH"/>
</dbReference>
<dbReference type="Proteomes" id="UP000230790">
    <property type="component" value="Unassembled WGS sequence"/>
</dbReference>
<dbReference type="AlphaFoldDB" id="A0A2M8QED4"/>
<dbReference type="PRINTS" id="PR00081">
    <property type="entry name" value="GDHRDH"/>
</dbReference>
<dbReference type="Gene3D" id="3.40.50.720">
    <property type="entry name" value="NAD(P)-binding Rossmann-like Domain"/>
    <property type="match status" value="1"/>
</dbReference>